<sequence length="191" mass="22196">MNVLNECNVLLGWNVLQDKTQRRRWENHFSTVVIVPVMNNLGHRLQETLQLIAKDKRFGANPLLRQLYELESGAEDLTRSITPNCTALWRYRTPITLNHVTRKFNESAVARSADCVILGEFLKQEHDLRVVKHLPDVVKLQKLLMDRYHRSLDRTETDKIKLKDFYRQIPKGCTSLLNLSGLLPFSSHSSF</sequence>
<name>A0A913X9L1_EXADI</name>
<dbReference type="GeneID" id="110239798"/>
<dbReference type="GO" id="GO:0004842">
    <property type="term" value="F:ubiquitin-protein transferase activity"/>
    <property type="evidence" value="ECO:0007669"/>
    <property type="project" value="InterPro"/>
</dbReference>
<evidence type="ECO:0000313" key="2">
    <source>
        <dbReference type="Proteomes" id="UP000887567"/>
    </source>
</evidence>
<keyword evidence="2" id="KW-1185">Reference proteome</keyword>
<accession>A0A913X9L1</accession>
<reference evidence="1" key="1">
    <citation type="submission" date="2022-11" db="UniProtKB">
        <authorList>
            <consortium name="EnsemblMetazoa"/>
        </authorList>
    </citation>
    <scope>IDENTIFICATION</scope>
</reference>
<dbReference type="Proteomes" id="UP000887567">
    <property type="component" value="Unplaced"/>
</dbReference>
<dbReference type="PANTHER" id="PTHR22605:SF16">
    <property type="entry name" value="E3 UBIQUITIN-PROTEIN LIGASE RNF213"/>
    <property type="match status" value="1"/>
</dbReference>
<dbReference type="AlphaFoldDB" id="A0A913X9L1"/>
<dbReference type="KEGG" id="epa:110239798"/>
<evidence type="ECO:0000313" key="1">
    <source>
        <dbReference type="EnsemblMetazoa" id="XP_020901200.1"/>
    </source>
</evidence>
<proteinExistence type="predicted"/>
<dbReference type="EnsemblMetazoa" id="XM_021045541.2">
    <property type="protein sequence ID" value="XP_020901200.1"/>
    <property type="gene ID" value="LOC110239798"/>
</dbReference>
<protein>
    <submittedName>
        <fullName evidence="1">Uncharacterized protein</fullName>
    </submittedName>
</protein>
<dbReference type="InterPro" id="IPR031248">
    <property type="entry name" value="RNF213"/>
</dbReference>
<dbReference type="OMA" id="MNVLNEC"/>
<organism evidence="1 2">
    <name type="scientific">Exaiptasia diaphana</name>
    <name type="common">Tropical sea anemone</name>
    <name type="synonym">Aiptasia pulchella</name>
    <dbReference type="NCBI Taxonomy" id="2652724"/>
    <lineage>
        <taxon>Eukaryota</taxon>
        <taxon>Metazoa</taxon>
        <taxon>Cnidaria</taxon>
        <taxon>Anthozoa</taxon>
        <taxon>Hexacorallia</taxon>
        <taxon>Actiniaria</taxon>
        <taxon>Aiptasiidae</taxon>
        <taxon>Exaiptasia</taxon>
    </lineage>
</organism>
<dbReference type="PANTHER" id="PTHR22605">
    <property type="entry name" value="RZ-TYPE DOMAIN-CONTAINING PROTEIN"/>
    <property type="match status" value="1"/>
</dbReference>
<dbReference type="RefSeq" id="XP_020901200.1">
    <property type="nucleotide sequence ID" value="XM_021045541.2"/>
</dbReference>
<dbReference type="GO" id="GO:0016887">
    <property type="term" value="F:ATP hydrolysis activity"/>
    <property type="evidence" value="ECO:0007669"/>
    <property type="project" value="InterPro"/>
</dbReference>
<dbReference type="OrthoDB" id="5983002at2759"/>